<proteinExistence type="predicted"/>
<protein>
    <submittedName>
        <fullName evidence="2">Uncharacterized protein</fullName>
    </submittedName>
</protein>
<sequence length="149" mass="16874">MNIQAIVSITLSLFSAASWGALQQREYNTWYIKNAVLYDMTQTAAGMPVMFSLSQPGRKTANMLVSYLSEGACLPQTQKLRVNGREVPAAYRCSEYDRFKIEHFAVKDAKEVNAIYHHLESDFTLLLQHDIKVWAANIKAPKFGIAPRF</sequence>
<evidence type="ECO:0000256" key="1">
    <source>
        <dbReference type="SAM" id="SignalP"/>
    </source>
</evidence>
<dbReference type="Proteomes" id="UP001248822">
    <property type="component" value="Unassembled WGS sequence"/>
</dbReference>
<comment type="caution">
    <text evidence="2">The sequence shown here is derived from an EMBL/GenBank/DDBJ whole genome shotgun (WGS) entry which is preliminary data.</text>
</comment>
<dbReference type="AlphaFoldDB" id="A0AAE4DM22"/>
<feature type="signal peptide" evidence="1">
    <location>
        <begin position="1"/>
        <end position="20"/>
    </location>
</feature>
<evidence type="ECO:0000313" key="2">
    <source>
        <dbReference type="EMBL" id="MDR9890315.1"/>
    </source>
</evidence>
<accession>A0AAE4DM22</accession>
<dbReference type="RefSeq" id="WP_310825910.1">
    <property type="nucleotide sequence ID" value="NZ_JAQGEC010000006.1"/>
</dbReference>
<gene>
    <name evidence="2" type="ORF">O7047_08730</name>
</gene>
<name>A0AAE4DM22_9ENTR</name>
<organism evidence="2 3">
    <name type="scientific">Pseudenterobacter timonensis</name>
    <dbReference type="NCBI Taxonomy" id="1755099"/>
    <lineage>
        <taxon>Bacteria</taxon>
        <taxon>Pseudomonadati</taxon>
        <taxon>Pseudomonadota</taxon>
        <taxon>Gammaproteobacteria</taxon>
        <taxon>Enterobacterales</taxon>
        <taxon>Enterobacteriaceae</taxon>
        <taxon>Pseudenterobacter</taxon>
    </lineage>
</organism>
<keyword evidence="1" id="KW-0732">Signal</keyword>
<dbReference type="EMBL" id="JAQGEC010000006">
    <property type="protein sequence ID" value="MDR9890315.1"/>
    <property type="molecule type" value="Genomic_DNA"/>
</dbReference>
<feature type="chain" id="PRO_5042192791" evidence="1">
    <location>
        <begin position="21"/>
        <end position="149"/>
    </location>
</feature>
<evidence type="ECO:0000313" key="3">
    <source>
        <dbReference type="Proteomes" id="UP001248822"/>
    </source>
</evidence>
<reference evidence="2" key="1">
    <citation type="submission" date="2022-12" db="EMBL/GenBank/DDBJ databases">
        <title>NDM-1 containing novel ST 2018 Pseudenterobacter timonensis.</title>
        <authorList>
            <person name="Halder G."/>
            <person name="Mandal S."/>
            <person name="Dutta S."/>
        </authorList>
    </citation>
    <scope>NUCLEOTIDE SEQUENCE</scope>
    <source>
        <strain evidence="2">CNCI147</strain>
    </source>
</reference>